<evidence type="ECO:0000256" key="1">
    <source>
        <dbReference type="ARBA" id="ARBA00022793"/>
    </source>
</evidence>
<dbReference type="GO" id="GO:0071513">
    <property type="term" value="C:phosphopantothenoylcysteine decarboxylase complex"/>
    <property type="evidence" value="ECO:0007669"/>
    <property type="project" value="TreeGrafter"/>
</dbReference>
<keyword evidence="2 3" id="KW-0456">Lyase</keyword>
<dbReference type="Gene3D" id="3.40.50.10300">
    <property type="entry name" value="CoaB-like"/>
    <property type="match status" value="1"/>
</dbReference>
<keyword evidence="3" id="KW-0479">Metal-binding</keyword>
<evidence type="ECO:0000259" key="5">
    <source>
        <dbReference type="Pfam" id="PF02441"/>
    </source>
</evidence>
<comment type="catalytic activity">
    <reaction evidence="3 4">
        <text>N-[(R)-4-phosphopantothenoyl]-L-cysteine + H(+) = (R)-4'-phosphopantetheine + CO2</text>
        <dbReference type="Rhea" id="RHEA:16793"/>
        <dbReference type="ChEBI" id="CHEBI:15378"/>
        <dbReference type="ChEBI" id="CHEBI:16526"/>
        <dbReference type="ChEBI" id="CHEBI:59458"/>
        <dbReference type="ChEBI" id="CHEBI:61723"/>
        <dbReference type="EC" id="4.1.1.36"/>
    </reaction>
</comment>
<keyword evidence="3 4" id="KW-0288">FMN</keyword>
<dbReference type="GO" id="GO:0010181">
    <property type="term" value="F:FMN binding"/>
    <property type="evidence" value="ECO:0007669"/>
    <property type="project" value="UniProtKB-UniRule"/>
</dbReference>
<feature type="domain" description="Flavoprotein" evidence="5">
    <location>
        <begin position="8"/>
        <end position="180"/>
    </location>
</feature>
<feature type="domain" description="DNA/pantothenate metabolism flavoprotein C-terminal" evidence="6">
    <location>
        <begin position="187"/>
        <end position="399"/>
    </location>
</feature>
<dbReference type="InterPro" id="IPR005252">
    <property type="entry name" value="CoaBC"/>
</dbReference>
<dbReference type="GO" id="GO:0046872">
    <property type="term" value="F:metal ion binding"/>
    <property type="evidence" value="ECO:0007669"/>
    <property type="project" value="UniProtKB-KW"/>
</dbReference>
<dbReference type="Pfam" id="PF04127">
    <property type="entry name" value="DFP"/>
    <property type="match status" value="1"/>
</dbReference>
<comment type="similarity">
    <text evidence="3 4">In the C-terminal section; belongs to the PPC synthetase family.</text>
</comment>
<evidence type="ECO:0000256" key="2">
    <source>
        <dbReference type="ARBA" id="ARBA00023239"/>
    </source>
</evidence>
<feature type="binding site" evidence="3">
    <location>
        <position position="280"/>
    </location>
    <ligand>
        <name>CTP</name>
        <dbReference type="ChEBI" id="CHEBI:37563"/>
    </ligand>
</feature>
<comment type="catalytic activity">
    <reaction evidence="3 4">
        <text>(R)-4'-phosphopantothenate + L-cysteine + CTP = N-[(R)-4-phosphopantothenoyl]-L-cysteine + CMP + diphosphate + H(+)</text>
        <dbReference type="Rhea" id="RHEA:19397"/>
        <dbReference type="ChEBI" id="CHEBI:10986"/>
        <dbReference type="ChEBI" id="CHEBI:15378"/>
        <dbReference type="ChEBI" id="CHEBI:33019"/>
        <dbReference type="ChEBI" id="CHEBI:35235"/>
        <dbReference type="ChEBI" id="CHEBI:37563"/>
        <dbReference type="ChEBI" id="CHEBI:59458"/>
        <dbReference type="ChEBI" id="CHEBI:60377"/>
        <dbReference type="EC" id="6.3.2.5"/>
    </reaction>
</comment>
<dbReference type="InterPro" id="IPR003382">
    <property type="entry name" value="Flavoprotein"/>
</dbReference>
<reference evidence="7" key="1">
    <citation type="journal article" date="2020" name="mSystems">
        <title>Genome- and Community-Level Interaction Insights into Carbon Utilization and Element Cycling Functions of Hydrothermarchaeota in Hydrothermal Sediment.</title>
        <authorList>
            <person name="Zhou Z."/>
            <person name="Liu Y."/>
            <person name="Xu W."/>
            <person name="Pan J."/>
            <person name="Luo Z.H."/>
            <person name="Li M."/>
        </authorList>
    </citation>
    <scope>NUCLEOTIDE SEQUENCE [LARGE SCALE GENOMIC DNA]</scope>
    <source>
        <strain evidence="7">SpSt-1224</strain>
    </source>
</reference>
<gene>
    <name evidence="3 7" type="primary">coaBC</name>
    <name evidence="7" type="ORF">ENN98_01015</name>
</gene>
<evidence type="ECO:0000259" key="6">
    <source>
        <dbReference type="Pfam" id="PF04127"/>
    </source>
</evidence>
<comment type="cofactor">
    <cofactor evidence="3">
        <name>Mg(2+)</name>
        <dbReference type="ChEBI" id="CHEBI:18420"/>
    </cofactor>
</comment>
<comment type="function">
    <text evidence="3">Catalyzes two sequential steps in the biosynthesis of coenzyme A. In the first step cysteine is conjugated to 4'-phosphopantothenate to form 4-phosphopantothenoylcysteine. In the second step the latter compound is decarboxylated to form 4'-phosphopantotheine.</text>
</comment>
<dbReference type="GO" id="GO:0004633">
    <property type="term" value="F:phosphopantothenoylcysteine decarboxylase activity"/>
    <property type="evidence" value="ECO:0007669"/>
    <property type="project" value="UniProtKB-UniRule"/>
</dbReference>
<evidence type="ECO:0000256" key="3">
    <source>
        <dbReference type="HAMAP-Rule" id="MF_02225"/>
    </source>
</evidence>
<keyword evidence="3 4" id="KW-0285">Flavoprotein</keyword>
<comment type="pathway">
    <text evidence="3 4">Cofactor biosynthesis; coenzyme A biosynthesis; CoA from (R)-pantothenate: step 2/5.</text>
</comment>
<feature type="active site" description="Proton donor" evidence="3">
    <location>
        <position position="160"/>
    </location>
</feature>
<dbReference type="EC" id="6.3.2.5" evidence="3"/>
<protein>
    <recommendedName>
        <fullName evidence="3">Coenzyme A biosynthesis bifunctional protein CoaBC</fullName>
    </recommendedName>
    <alternativeName>
        <fullName evidence="3">DNA/pantothenate metabolism flavoprotein</fullName>
    </alternativeName>
    <alternativeName>
        <fullName evidence="3">Phosphopantothenoylcysteine synthetase/decarboxylase</fullName>
        <shortName evidence="3">PPCS-PPCDC</shortName>
    </alternativeName>
    <domain>
        <recommendedName>
            <fullName evidence="3">Phosphopantothenoylcysteine decarboxylase</fullName>
            <shortName evidence="3">PPC decarboxylase</shortName>
            <shortName evidence="3">PPC-DC</shortName>
            <ecNumber evidence="3">4.1.1.36</ecNumber>
        </recommendedName>
        <alternativeName>
            <fullName evidence="3">CoaC</fullName>
        </alternativeName>
    </domain>
    <domain>
        <recommendedName>
            <fullName evidence="3">Phosphopantothenate--cysteine ligase</fullName>
            <ecNumber evidence="3">6.3.2.5</ecNumber>
        </recommendedName>
        <alternativeName>
            <fullName evidence="3">CoaB</fullName>
        </alternativeName>
        <alternativeName>
            <fullName evidence="3">Phosphopantothenoylcysteine synthetase</fullName>
            <shortName evidence="3">PPC synthetase</shortName>
            <shortName evidence="3">PPC-S</shortName>
        </alternativeName>
    </domain>
</protein>
<dbReference type="PANTHER" id="PTHR14359">
    <property type="entry name" value="HOMO-OLIGOMERIC FLAVIN CONTAINING CYS DECARBOXYLASE FAMILY"/>
    <property type="match status" value="1"/>
</dbReference>
<dbReference type="HAMAP" id="MF_02225">
    <property type="entry name" value="CoaBC"/>
    <property type="match status" value="1"/>
</dbReference>
<dbReference type="InterPro" id="IPR007085">
    <property type="entry name" value="DNA/pantothenate-metab_flavo_C"/>
</dbReference>
<dbReference type="SUPFAM" id="SSF102645">
    <property type="entry name" value="CoaB-like"/>
    <property type="match status" value="1"/>
</dbReference>
<comment type="function">
    <text evidence="4">Catalyzes two steps in the biosynthesis of coenzyme A. In the first step cysteine is conjugated to 4'-phosphopantothenate to form 4-phosphopantothenoylcysteine, in the latter compound is decarboxylated to form 4'-phosphopantotheine.</text>
</comment>
<accession>A0A7C2TGB2</accession>
<keyword evidence="3 4" id="KW-0436">Ligase</keyword>
<feature type="region of interest" description="Phosphopantothenoylcysteine decarboxylase" evidence="3">
    <location>
        <begin position="1"/>
        <end position="191"/>
    </location>
</feature>
<feature type="region of interest" description="Phosphopantothenate--cysteine ligase" evidence="3">
    <location>
        <begin position="192"/>
        <end position="402"/>
    </location>
</feature>
<feature type="binding site" evidence="3">
    <location>
        <position position="342"/>
    </location>
    <ligand>
        <name>CTP</name>
        <dbReference type="ChEBI" id="CHEBI:37563"/>
    </ligand>
</feature>
<organism evidence="7">
    <name type="scientific">Desulfurivibrio alkaliphilus</name>
    <dbReference type="NCBI Taxonomy" id="427923"/>
    <lineage>
        <taxon>Bacteria</taxon>
        <taxon>Pseudomonadati</taxon>
        <taxon>Thermodesulfobacteriota</taxon>
        <taxon>Desulfobulbia</taxon>
        <taxon>Desulfobulbales</taxon>
        <taxon>Desulfobulbaceae</taxon>
        <taxon>Desulfurivibrio</taxon>
    </lineage>
</organism>
<feature type="binding site" evidence="3">
    <location>
        <position position="290"/>
    </location>
    <ligand>
        <name>CTP</name>
        <dbReference type="ChEBI" id="CHEBI:37563"/>
    </ligand>
</feature>
<dbReference type="GO" id="GO:0015937">
    <property type="term" value="P:coenzyme A biosynthetic process"/>
    <property type="evidence" value="ECO:0007669"/>
    <property type="project" value="UniProtKB-UniRule"/>
</dbReference>
<comment type="caution">
    <text evidence="7">The sequence shown here is derived from an EMBL/GenBank/DDBJ whole genome shotgun (WGS) entry which is preliminary data.</text>
</comment>
<keyword evidence="3" id="KW-0511">Multifunctional enzyme</keyword>
<dbReference type="InterPro" id="IPR036551">
    <property type="entry name" value="Flavin_trans-like"/>
</dbReference>
<comment type="pathway">
    <text evidence="3 4">Cofactor biosynthesis; coenzyme A biosynthesis; CoA from (R)-pantothenate: step 3/5.</text>
</comment>
<sequence length="402" mass="43302">MSFLLTEKRILLGISGGIAAYKTADWTRNLRREGAEVKVMMSRAAERFITPLTMAALSGHKVYSDIFAVDDAERIPHISLGRECDLILLAPATANTIARLAHGLADDLVTAVVLAAKAKVLICPAMNSAMYQHPATKANLAQLIQFGYKVVPPKCGELACGDQGPGHLVEWETVRQEIITALTPQDLQGKKVLVTAGPTWEALDPIRLLTSRASGKMGYALATAAKRRGAEVTLVSGPGNIASPAGVEVIPVVSAGQMHEAVLSRAEKMDVIIKAAAVSDYRPAHYYPHKIKKDASGAALPLTANPDILRELGERKKEARCFPLLIGFAAESDNHLEEGQRKLRAKNLDLIAINDISADDAGFAVDNNRVTLVDRNGAVEELPLLSKEEVAHRILNAVLRLN</sequence>
<evidence type="ECO:0000256" key="4">
    <source>
        <dbReference type="RuleBase" id="RU364078"/>
    </source>
</evidence>
<proteinExistence type="inferred from homology"/>
<dbReference type="EC" id="4.1.1.36" evidence="3"/>
<evidence type="ECO:0000313" key="7">
    <source>
        <dbReference type="EMBL" id="HET97288.1"/>
    </source>
</evidence>
<dbReference type="UniPathway" id="UPA00241">
    <property type="reaction ID" value="UER00353"/>
</dbReference>
<dbReference type="NCBIfam" id="TIGR00521">
    <property type="entry name" value="coaBC_dfp"/>
    <property type="match status" value="1"/>
</dbReference>
<name>A0A7C2TGB2_9BACT</name>
<dbReference type="GO" id="GO:0004632">
    <property type="term" value="F:phosphopantothenate--cysteine ligase activity"/>
    <property type="evidence" value="ECO:0007669"/>
    <property type="project" value="UniProtKB-UniRule"/>
</dbReference>
<keyword evidence="3" id="KW-0460">Magnesium</keyword>
<dbReference type="PANTHER" id="PTHR14359:SF6">
    <property type="entry name" value="PHOSPHOPANTOTHENOYLCYSTEINE DECARBOXYLASE"/>
    <property type="match status" value="1"/>
</dbReference>
<feature type="binding site" evidence="3">
    <location>
        <begin position="306"/>
        <end position="309"/>
    </location>
    <ligand>
        <name>CTP</name>
        <dbReference type="ChEBI" id="CHEBI:37563"/>
    </ligand>
</feature>
<keyword evidence="1 3" id="KW-0210">Decarboxylase</keyword>
<dbReference type="GO" id="GO:0015941">
    <property type="term" value="P:pantothenate catabolic process"/>
    <property type="evidence" value="ECO:0007669"/>
    <property type="project" value="InterPro"/>
</dbReference>
<dbReference type="Proteomes" id="UP000885986">
    <property type="component" value="Unassembled WGS sequence"/>
</dbReference>
<feature type="binding site" evidence="3">
    <location>
        <position position="328"/>
    </location>
    <ligand>
        <name>CTP</name>
        <dbReference type="ChEBI" id="CHEBI:37563"/>
    </ligand>
</feature>
<dbReference type="SUPFAM" id="SSF52507">
    <property type="entry name" value="Homo-oligomeric flavin-containing Cys decarboxylases, HFCD"/>
    <property type="match status" value="1"/>
</dbReference>
<dbReference type="InterPro" id="IPR035929">
    <property type="entry name" value="CoaB-like_sf"/>
</dbReference>
<feature type="binding site" evidence="3">
    <location>
        <position position="346"/>
    </location>
    <ligand>
        <name>CTP</name>
        <dbReference type="ChEBI" id="CHEBI:37563"/>
    </ligand>
</feature>
<dbReference type="EMBL" id="DSDS01000022">
    <property type="protein sequence ID" value="HET97288.1"/>
    <property type="molecule type" value="Genomic_DNA"/>
</dbReference>
<comment type="caution">
    <text evidence="3">Lacks conserved residue(s) required for the propagation of feature annotation.</text>
</comment>
<dbReference type="AlphaFoldDB" id="A0A7C2TGB2"/>
<comment type="cofactor">
    <cofactor evidence="3">
        <name>FMN</name>
        <dbReference type="ChEBI" id="CHEBI:58210"/>
    </cofactor>
    <text evidence="3">Binds 1 FMN per subunit.</text>
</comment>
<comment type="similarity">
    <text evidence="3 4">In the N-terminal section; belongs to the HFCD (homo-oligomeric flavin containing Cys decarboxylase) superfamily.</text>
</comment>
<dbReference type="Gene3D" id="3.40.50.1950">
    <property type="entry name" value="Flavin prenyltransferase-like"/>
    <property type="match status" value="1"/>
</dbReference>
<dbReference type="Pfam" id="PF02441">
    <property type="entry name" value="Flavoprotein"/>
    <property type="match status" value="1"/>
</dbReference>